<gene>
    <name evidence="1" type="ORF">DFR59_11151</name>
</gene>
<proteinExistence type="predicted"/>
<organism evidence="1 2">
    <name type="scientific">Falsibacillus pallidus</name>
    <dbReference type="NCBI Taxonomy" id="493781"/>
    <lineage>
        <taxon>Bacteria</taxon>
        <taxon>Bacillati</taxon>
        <taxon>Bacillota</taxon>
        <taxon>Bacilli</taxon>
        <taxon>Bacillales</taxon>
        <taxon>Bacillaceae</taxon>
        <taxon>Falsibacillus</taxon>
    </lineage>
</organism>
<evidence type="ECO:0000313" key="2">
    <source>
        <dbReference type="Proteomes" id="UP000255326"/>
    </source>
</evidence>
<protein>
    <submittedName>
        <fullName evidence="1">Uncharacterized protein</fullName>
    </submittedName>
</protein>
<dbReference type="EMBL" id="QQAY01000011">
    <property type="protein sequence ID" value="RDI40908.1"/>
    <property type="molecule type" value="Genomic_DNA"/>
</dbReference>
<reference evidence="1 2" key="1">
    <citation type="submission" date="2018-07" db="EMBL/GenBank/DDBJ databases">
        <title>Genomic Encyclopedia of Type Strains, Phase IV (KMG-IV): sequencing the most valuable type-strain genomes for metagenomic binning, comparative biology and taxonomic classification.</title>
        <authorList>
            <person name="Goeker M."/>
        </authorList>
    </citation>
    <scope>NUCLEOTIDE SEQUENCE [LARGE SCALE GENOMIC DNA]</scope>
    <source>
        <strain evidence="1 2">DSM 25281</strain>
    </source>
</reference>
<sequence>MTKQQAQQYLNYDKNNRRIENLVKGDYLKKQMINGKMIFRLGNKGTAYVKENIADVDKIYSLAGGRSGFYHDHLLTELYYEYHHSHYDALETWKTEQDYKHNGSYGSPDATITLNEKTLCLEIVTSNYKTEHIESKVLFAELHGFQMVMHRV</sequence>
<comment type="caution">
    <text evidence="1">The sequence shown here is derived from an EMBL/GenBank/DDBJ whole genome shotgun (WGS) entry which is preliminary data.</text>
</comment>
<accession>A0A370GAW5</accession>
<dbReference type="RefSeq" id="WP_114746431.1">
    <property type="nucleotide sequence ID" value="NZ_QQAY01000011.1"/>
</dbReference>
<dbReference type="AlphaFoldDB" id="A0A370GAW5"/>
<keyword evidence="2" id="KW-1185">Reference proteome</keyword>
<dbReference type="Proteomes" id="UP000255326">
    <property type="component" value="Unassembled WGS sequence"/>
</dbReference>
<name>A0A370GAW5_9BACI</name>
<evidence type="ECO:0000313" key="1">
    <source>
        <dbReference type="EMBL" id="RDI40908.1"/>
    </source>
</evidence>